<dbReference type="FunFam" id="3.40.50.300:FF:000468">
    <property type="entry name" value="ATP-dependent RNA helicase RhlE"/>
    <property type="match status" value="1"/>
</dbReference>
<dbReference type="Pfam" id="PF00271">
    <property type="entry name" value="Helicase_C"/>
    <property type="match status" value="1"/>
</dbReference>
<evidence type="ECO:0000313" key="13">
    <source>
        <dbReference type="Proteomes" id="UP000348942"/>
    </source>
</evidence>
<feature type="short sequence motif" description="Q motif" evidence="6">
    <location>
        <begin position="1"/>
        <end position="29"/>
    </location>
</feature>
<dbReference type="CDD" id="cd18787">
    <property type="entry name" value="SF2_C_DEAD"/>
    <property type="match status" value="1"/>
</dbReference>
<dbReference type="InterPro" id="IPR027417">
    <property type="entry name" value="P-loop_NTPase"/>
</dbReference>
<accession>A0A5Q0TM18</accession>
<dbReference type="InterPro" id="IPR050079">
    <property type="entry name" value="DEAD_box_RNA_helicase"/>
</dbReference>
<dbReference type="InterPro" id="IPR001650">
    <property type="entry name" value="Helicase_C-like"/>
</dbReference>
<feature type="compositionally biased region" description="Basic and acidic residues" evidence="8">
    <location>
        <begin position="410"/>
        <end position="420"/>
    </location>
</feature>
<feature type="region of interest" description="Disordered" evidence="8">
    <location>
        <begin position="399"/>
        <end position="437"/>
    </location>
</feature>
<evidence type="ECO:0000256" key="2">
    <source>
        <dbReference type="ARBA" id="ARBA00022801"/>
    </source>
</evidence>
<dbReference type="Pfam" id="PF00270">
    <property type="entry name" value="DEAD"/>
    <property type="match status" value="1"/>
</dbReference>
<reference evidence="12 13" key="1">
    <citation type="submission" date="2019-10" db="EMBL/GenBank/DDBJ databases">
        <title>Vibrio sp. nov., isolated from Coralline algae surface.</title>
        <authorList>
            <person name="Geng Y."/>
            <person name="Zhang X."/>
        </authorList>
    </citation>
    <scope>NUCLEOTIDE SEQUENCE [LARGE SCALE GENOMIC DNA]</scope>
    <source>
        <strain evidence="12 13">SM1977</strain>
    </source>
</reference>
<dbReference type="PANTHER" id="PTHR47959:SF7">
    <property type="entry name" value="ATP-DEPENDENT RNA HELICASE DEAD BOX FAMILY"/>
    <property type="match status" value="1"/>
</dbReference>
<dbReference type="GO" id="GO:0005829">
    <property type="term" value="C:cytosol"/>
    <property type="evidence" value="ECO:0007669"/>
    <property type="project" value="TreeGrafter"/>
</dbReference>
<evidence type="ECO:0000259" key="9">
    <source>
        <dbReference type="PROSITE" id="PS51192"/>
    </source>
</evidence>
<evidence type="ECO:0000256" key="1">
    <source>
        <dbReference type="ARBA" id="ARBA00022741"/>
    </source>
</evidence>
<evidence type="ECO:0000256" key="7">
    <source>
        <dbReference type="RuleBase" id="RU000492"/>
    </source>
</evidence>
<keyword evidence="3 7" id="KW-0347">Helicase</keyword>
<dbReference type="PROSITE" id="PS51192">
    <property type="entry name" value="HELICASE_ATP_BIND_1"/>
    <property type="match status" value="1"/>
</dbReference>
<gene>
    <name evidence="12" type="ORF">GFB47_13940</name>
</gene>
<feature type="domain" description="DEAD-box RNA helicase Q" evidence="11">
    <location>
        <begin position="1"/>
        <end position="29"/>
    </location>
</feature>
<protein>
    <submittedName>
        <fullName evidence="12">DEAD/DEAH box helicase</fullName>
    </submittedName>
</protein>
<dbReference type="GO" id="GO:0016787">
    <property type="term" value="F:hydrolase activity"/>
    <property type="evidence" value="ECO:0007669"/>
    <property type="project" value="UniProtKB-KW"/>
</dbReference>
<dbReference type="EMBL" id="CP045700">
    <property type="protein sequence ID" value="QGA66519.1"/>
    <property type="molecule type" value="Genomic_DNA"/>
</dbReference>
<dbReference type="InterPro" id="IPR000629">
    <property type="entry name" value="RNA-helicase_DEAD-box_CS"/>
</dbReference>
<dbReference type="PANTHER" id="PTHR47959">
    <property type="entry name" value="ATP-DEPENDENT RNA HELICASE RHLE-RELATED"/>
    <property type="match status" value="1"/>
</dbReference>
<evidence type="ECO:0000313" key="12">
    <source>
        <dbReference type="EMBL" id="QGA66519.1"/>
    </source>
</evidence>
<evidence type="ECO:0000256" key="6">
    <source>
        <dbReference type="PROSITE-ProRule" id="PRU00552"/>
    </source>
</evidence>
<dbReference type="SMART" id="SM00487">
    <property type="entry name" value="DEXDc"/>
    <property type="match status" value="1"/>
</dbReference>
<dbReference type="GO" id="GO:0003724">
    <property type="term" value="F:RNA helicase activity"/>
    <property type="evidence" value="ECO:0007669"/>
    <property type="project" value="InterPro"/>
</dbReference>
<feature type="domain" description="Helicase ATP-binding" evidence="9">
    <location>
        <begin position="32"/>
        <end position="232"/>
    </location>
</feature>
<dbReference type="CDD" id="cd00268">
    <property type="entry name" value="DEADc"/>
    <property type="match status" value="1"/>
</dbReference>
<dbReference type="PROSITE" id="PS51194">
    <property type="entry name" value="HELICASE_CTER"/>
    <property type="match status" value="1"/>
</dbReference>
<feature type="compositionally biased region" description="Basic residues" evidence="8">
    <location>
        <begin position="421"/>
        <end position="437"/>
    </location>
</feature>
<dbReference type="PROSITE" id="PS00039">
    <property type="entry name" value="DEAD_ATP_HELICASE"/>
    <property type="match status" value="1"/>
</dbReference>
<name>A0A5Q0TM18_9VIBR</name>
<dbReference type="RefSeq" id="WP_153448652.1">
    <property type="nucleotide sequence ID" value="NZ_CP045700.1"/>
</dbReference>
<feature type="domain" description="Helicase C-terminal" evidence="10">
    <location>
        <begin position="243"/>
        <end position="408"/>
    </location>
</feature>
<dbReference type="InterPro" id="IPR014014">
    <property type="entry name" value="RNA_helicase_DEAD_Q_motif"/>
</dbReference>
<keyword evidence="4 7" id="KW-0067">ATP-binding</keyword>
<comment type="similarity">
    <text evidence="5 7">Belongs to the DEAD box helicase family.</text>
</comment>
<dbReference type="SMART" id="SM00490">
    <property type="entry name" value="HELICc"/>
    <property type="match status" value="1"/>
</dbReference>
<evidence type="ECO:0000256" key="8">
    <source>
        <dbReference type="SAM" id="MobiDB-lite"/>
    </source>
</evidence>
<dbReference type="GO" id="GO:0003676">
    <property type="term" value="F:nucleic acid binding"/>
    <property type="evidence" value="ECO:0007669"/>
    <property type="project" value="InterPro"/>
</dbReference>
<evidence type="ECO:0000256" key="3">
    <source>
        <dbReference type="ARBA" id="ARBA00022806"/>
    </source>
</evidence>
<keyword evidence="13" id="KW-1185">Reference proteome</keyword>
<dbReference type="SUPFAM" id="SSF52540">
    <property type="entry name" value="P-loop containing nucleoside triphosphate hydrolases"/>
    <property type="match status" value="2"/>
</dbReference>
<organism evidence="12 13">
    <name type="scientific">Vibrio algicola</name>
    <dbReference type="NCBI Taxonomy" id="2662262"/>
    <lineage>
        <taxon>Bacteria</taxon>
        <taxon>Pseudomonadati</taxon>
        <taxon>Pseudomonadota</taxon>
        <taxon>Gammaproteobacteria</taxon>
        <taxon>Vibrionales</taxon>
        <taxon>Vibrionaceae</taxon>
        <taxon>Vibrio</taxon>
    </lineage>
</organism>
<dbReference type="GO" id="GO:0005524">
    <property type="term" value="F:ATP binding"/>
    <property type="evidence" value="ECO:0007669"/>
    <property type="project" value="UniProtKB-KW"/>
</dbReference>
<dbReference type="InterPro" id="IPR014001">
    <property type="entry name" value="Helicase_ATP-bd"/>
</dbReference>
<evidence type="ECO:0000256" key="5">
    <source>
        <dbReference type="ARBA" id="ARBA00038437"/>
    </source>
</evidence>
<evidence type="ECO:0000256" key="4">
    <source>
        <dbReference type="ARBA" id="ARBA00022840"/>
    </source>
</evidence>
<sequence length="437" mass="48958">MSFQTLGLDPRLVDCVKQLGFISPTPIQEQAIPLLLQGDDVLACAQTGTGKTAAFGLPLIQKIMQQKQDTLEAKIEVETSTKTLLDTDKDHPVTPRKVNRSVSGLVLTPTRELAQQVFDSLVSYNQGLNIVVVYGGTSMSVQTKELAKGADIVVATPGRLLDHLFVGNIHLKDTQSLVLDEADRMLDMGFMPDLQRILRRMNSDRQTLFFSATFTKRIREVAYKMLKSPKEVQIAAQNSTAESVEQMVYPVDKSRKRELLAYLIGSRNWRQVLVFTKTKQTSDMLAKELKLDGINAASINGDKSQGARQKALDDFKSGKVRALIATDVAARGLDIQQLPQVVNYELPFQAEDYIHRIGRTGRAGETGQAFSLMCPQEQYLLDAIETLLDKRLPQQWLEGYEPSFSDPEEPQMKRGRSAEKRKLKAKLKIHSQRGKRR</sequence>
<keyword evidence="2 7" id="KW-0378">Hydrolase</keyword>
<proteinExistence type="inferred from homology"/>
<dbReference type="Proteomes" id="UP000348942">
    <property type="component" value="Chromosome 2"/>
</dbReference>
<dbReference type="Gene3D" id="3.40.50.300">
    <property type="entry name" value="P-loop containing nucleotide triphosphate hydrolases"/>
    <property type="match status" value="2"/>
</dbReference>
<evidence type="ECO:0000259" key="11">
    <source>
        <dbReference type="PROSITE" id="PS51195"/>
    </source>
</evidence>
<evidence type="ECO:0000259" key="10">
    <source>
        <dbReference type="PROSITE" id="PS51194"/>
    </source>
</evidence>
<keyword evidence="1 7" id="KW-0547">Nucleotide-binding</keyword>
<dbReference type="PROSITE" id="PS51195">
    <property type="entry name" value="Q_MOTIF"/>
    <property type="match status" value="1"/>
</dbReference>
<dbReference type="InterPro" id="IPR044742">
    <property type="entry name" value="DEAD/DEAH_RhlB"/>
</dbReference>
<dbReference type="InterPro" id="IPR011545">
    <property type="entry name" value="DEAD/DEAH_box_helicase_dom"/>
</dbReference>
<dbReference type="AlphaFoldDB" id="A0A5Q0TM18"/>